<dbReference type="InterPro" id="IPR043144">
    <property type="entry name" value="Mal/L-sulf/L-lact_DH-like_ah"/>
</dbReference>
<dbReference type="InterPro" id="IPR043143">
    <property type="entry name" value="Mal/L-sulf/L-lact_DH-like_NADP"/>
</dbReference>
<accession>A0ABX8W8C5</accession>
<sequence>MPTLPVESVKNVISGLLQSKGVPEVNADVQVALLIDAELRGLASHGLLRLPRILERIENGVADPQAEGVAQWDAPGFLRVDGQKGLGPVVAMSALSLAAARAREHGVVVAAITNANHLGSLAFYAERVARQGQCLIAFSTSEALVHPWGGRQAMIGTNPIAIGMPGGDEPFVMDTATSVVSMGKIHDHANRGEPIPADWALDADGAPTTDATKAKSGAIAPFGGAKGYALGLAFELLVAGLAGGALGRDVRGTLDSTTVCNKSDLFIVIDHPVEPVSAYLAAIRDAEPAQGFSNVRVPGERGRALRRQRQADGLPVDDALWAQIVAMRQEMEIR</sequence>
<dbReference type="RefSeq" id="WP_220303669.1">
    <property type="nucleotide sequence ID" value="NZ_CP080590.1"/>
</dbReference>
<name>A0ABX8W8C5_9HYPH</name>
<dbReference type="SUPFAM" id="SSF89733">
    <property type="entry name" value="L-sulfolactate dehydrogenase-like"/>
    <property type="match status" value="1"/>
</dbReference>
<dbReference type="PANTHER" id="PTHR11091">
    <property type="entry name" value="OXIDOREDUCTASE-RELATED"/>
    <property type="match status" value="1"/>
</dbReference>
<keyword evidence="4" id="KW-1185">Reference proteome</keyword>
<evidence type="ECO:0000256" key="1">
    <source>
        <dbReference type="ARBA" id="ARBA00006056"/>
    </source>
</evidence>
<gene>
    <name evidence="3" type="ORF">K1X15_11105</name>
</gene>
<dbReference type="InterPro" id="IPR036111">
    <property type="entry name" value="Mal/L-sulfo/L-lacto_DH-like_sf"/>
</dbReference>
<protein>
    <submittedName>
        <fullName evidence="3">Ldh family oxidoreductase</fullName>
    </submittedName>
</protein>
<dbReference type="Proteomes" id="UP000825799">
    <property type="component" value="Chromosome"/>
</dbReference>
<comment type="similarity">
    <text evidence="1">Belongs to the LDH2/MDH2 oxidoreductase family.</text>
</comment>
<evidence type="ECO:0000313" key="4">
    <source>
        <dbReference type="Proteomes" id="UP000825799"/>
    </source>
</evidence>
<dbReference type="Gene3D" id="3.30.60.50">
    <property type="entry name" value="Hypothetical oxidoreductase yiak, domain 3"/>
    <property type="match status" value="1"/>
</dbReference>
<reference evidence="3 4" key="1">
    <citation type="submission" date="2021-08" db="EMBL/GenBank/DDBJ databases">
        <title>Devosia salina sp. nov., isolated from the South China Sea sediment.</title>
        <authorList>
            <person name="Zhou Z."/>
        </authorList>
    </citation>
    <scope>NUCLEOTIDE SEQUENCE [LARGE SCALE GENOMIC DNA]</scope>
    <source>
        <strain evidence="3 4">SCS-3</strain>
    </source>
</reference>
<evidence type="ECO:0000256" key="2">
    <source>
        <dbReference type="ARBA" id="ARBA00023002"/>
    </source>
</evidence>
<proteinExistence type="inferred from homology"/>
<dbReference type="InterPro" id="IPR003767">
    <property type="entry name" value="Malate/L-lactate_DH-like"/>
</dbReference>
<evidence type="ECO:0000313" key="3">
    <source>
        <dbReference type="EMBL" id="QYO75205.1"/>
    </source>
</evidence>
<keyword evidence="2" id="KW-0560">Oxidoreductase</keyword>
<dbReference type="EMBL" id="CP080590">
    <property type="protein sequence ID" value="QYO75205.1"/>
    <property type="molecule type" value="Genomic_DNA"/>
</dbReference>
<dbReference type="Gene3D" id="1.10.1530.10">
    <property type="match status" value="1"/>
</dbReference>
<dbReference type="Gene3D" id="3.30.1370.60">
    <property type="entry name" value="Hypothetical oxidoreductase yiak, domain 2"/>
    <property type="match status" value="1"/>
</dbReference>
<dbReference type="PANTHER" id="PTHR11091:SF0">
    <property type="entry name" value="MALATE DEHYDROGENASE"/>
    <property type="match status" value="1"/>
</dbReference>
<dbReference type="Pfam" id="PF02615">
    <property type="entry name" value="Ldh_2"/>
    <property type="match status" value="1"/>
</dbReference>
<organism evidence="3 4">
    <name type="scientific">Devosia salina</name>
    <dbReference type="NCBI Taxonomy" id="2860336"/>
    <lineage>
        <taxon>Bacteria</taxon>
        <taxon>Pseudomonadati</taxon>
        <taxon>Pseudomonadota</taxon>
        <taxon>Alphaproteobacteria</taxon>
        <taxon>Hyphomicrobiales</taxon>
        <taxon>Devosiaceae</taxon>
        <taxon>Devosia</taxon>
    </lineage>
</organism>